<reference evidence="1 2" key="1">
    <citation type="submission" date="2023-02" db="EMBL/GenBank/DDBJ databases">
        <title>LHISI_Scaffold_Assembly.</title>
        <authorList>
            <person name="Stuart O.P."/>
            <person name="Cleave R."/>
            <person name="Magrath M.J.L."/>
            <person name="Mikheyev A.S."/>
        </authorList>
    </citation>
    <scope>NUCLEOTIDE SEQUENCE [LARGE SCALE GENOMIC DNA]</scope>
    <source>
        <strain evidence="1">Daus_M_001</strain>
        <tissue evidence="1">Leg muscle</tissue>
    </source>
</reference>
<keyword evidence="2" id="KW-1185">Reference proteome</keyword>
<protein>
    <submittedName>
        <fullName evidence="1">Uncharacterized protein</fullName>
    </submittedName>
</protein>
<comment type="caution">
    <text evidence="1">The sequence shown here is derived from an EMBL/GenBank/DDBJ whole genome shotgun (WGS) entry which is preliminary data.</text>
</comment>
<gene>
    <name evidence="1" type="ORF">PR048_005988</name>
</gene>
<accession>A0ABQ9I9R3</accession>
<organism evidence="1 2">
    <name type="scientific">Dryococelus australis</name>
    <dbReference type="NCBI Taxonomy" id="614101"/>
    <lineage>
        <taxon>Eukaryota</taxon>
        <taxon>Metazoa</taxon>
        <taxon>Ecdysozoa</taxon>
        <taxon>Arthropoda</taxon>
        <taxon>Hexapoda</taxon>
        <taxon>Insecta</taxon>
        <taxon>Pterygota</taxon>
        <taxon>Neoptera</taxon>
        <taxon>Polyneoptera</taxon>
        <taxon>Phasmatodea</taxon>
        <taxon>Verophasmatodea</taxon>
        <taxon>Anareolatae</taxon>
        <taxon>Phasmatidae</taxon>
        <taxon>Eurycanthinae</taxon>
        <taxon>Dryococelus</taxon>
    </lineage>
</organism>
<name>A0ABQ9I9R3_9NEOP</name>
<proteinExistence type="predicted"/>
<sequence>MKTYVSRGKTFGKQYLKGVLYWEQISHRAISIFTFLGKRGLGFRGSNEIVGSNDNGNFLGLLDLVPEYSLL</sequence>
<dbReference type="EMBL" id="JARBHB010000002">
    <property type="protein sequence ID" value="KAJ8893397.1"/>
    <property type="molecule type" value="Genomic_DNA"/>
</dbReference>
<dbReference type="Proteomes" id="UP001159363">
    <property type="component" value="Chromosome 2"/>
</dbReference>
<evidence type="ECO:0000313" key="2">
    <source>
        <dbReference type="Proteomes" id="UP001159363"/>
    </source>
</evidence>
<evidence type="ECO:0000313" key="1">
    <source>
        <dbReference type="EMBL" id="KAJ8893397.1"/>
    </source>
</evidence>